<dbReference type="InterPro" id="IPR006843">
    <property type="entry name" value="PAP/fibrillin_dom"/>
</dbReference>
<name>A0ABP1GC92_9CHLO</name>
<reference evidence="5 6" key="1">
    <citation type="submission" date="2024-06" db="EMBL/GenBank/DDBJ databases">
        <authorList>
            <person name="Kraege A."/>
            <person name="Thomma B."/>
        </authorList>
    </citation>
    <scope>NUCLEOTIDE SEQUENCE [LARGE SCALE GENOMIC DNA]</scope>
</reference>
<dbReference type="InterPro" id="IPR039633">
    <property type="entry name" value="PAP"/>
</dbReference>
<gene>
    <name evidence="5" type="primary">g13217</name>
    <name evidence="5" type="ORF">VP750_LOCUS11722</name>
</gene>
<feature type="region of interest" description="Disordered" evidence="3">
    <location>
        <begin position="42"/>
        <end position="76"/>
    </location>
</feature>
<evidence type="ECO:0000256" key="1">
    <source>
        <dbReference type="ARBA" id="ARBA00004474"/>
    </source>
</evidence>
<comment type="caution">
    <text evidence="5">The sequence shown here is derived from an EMBL/GenBank/DDBJ whole genome shotgun (WGS) entry which is preliminary data.</text>
</comment>
<evidence type="ECO:0000313" key="6">
    <source>
        <dbReference type="Proteomes" id="UP001497392"/>
    </source>
</evidence>
<feature type="domain" description="Plastid lipid-associated protein/fibrillin conserved" evidence="4">
    <location>
        <begin position="78"/>
        <end position="297"/>
    </location>
</feature>
<keyword evidence="6" id="KW-1185">Reference proteome</keyword>
<accession>A0ABP1GC92</accession>
<dbReference type="Proteomes" id="UP001497392">
    <property type="component" value="Unassembled WGS sequence"/>
</dbReference>
<proteinExistence type="predicted"/>
<evidence type="ECO:0000256" key="3">
    <source>
        <dbReference type="SAM" id="MobiDB-lite"/>
    </source>
</evidence>
<keyword evidence="2" id="KW-0934">Plastid</keyword>
<sequence>MMGSAMQTHICYGSARQQHVAGAFQRSTLAFNTTVVGRQRSWRRSQRLPVLRPQAVAQTASPPKSASEEKDEGVPVSDLKAQLLDSLFGTERGMSASSEVRAEINELITQLEAKSPDSDLTEAERKLDGQWKLVYTSNSELFGLLALSRLPFVMIGDITQTVQASTLTVENKVQLTVPFSRTSFSTTASFEIRSPKRLQVRFERGTVATPELLQDIELPSSISVLGQPVDLTNLKDALRPAQDAAEGVIQQLARLVSQQPDLQFPIPNDRAQTWLINTYLDEDTRISRGDGGSVFVLVKDVSFPSNLPPSTTAIVPIADAPQASGWAGTTTTPAVTSTITAPAPYLSEVTTDPLVEYCEESPEADECRVYED</sequence>
<comment type="subcellular location">
    <subcellularLocation>
        <location evidence="1">Plastid</location>
    </subcellularLocation>
</comment>
<evidence type="ECO:0000259" key="4">
    <source>
        <dbReference type="Pfam" id="PF04755"/>
    </source>
</evidence>
<evidence type="ECO:0000313" key="5">
    <source>
        <dbReference type="EMBL" id="CAL5229816.1"/>
    </source>
</evidence>
<dbReference type="EMBL" id="CAXHTA020000021">
    <property type="protein sequence ID" value="CAL5229816.1"/>
    <property type="molecule type" value="Genomic_DNA"/>
</dbReference>
<protein>
    <submittedName>
        <fullName evidence="5">G13217 protein</fullName>
    </submittedName>
</protein>
<dbReference type="Pfam" id="PF04755">
    <property type="entry name" value="PAP_fibrillin"/>
    <property type="match status" value="1"/>
</dbReference>
<dbReference type="Pfam" id="PF02672">
    <property type="entry name" value="CP12"/>
    <property type="match status" value="1"/>
</dbReference>
<evidence type="ECO:0000256" key="2">
    <source>
        <dbReference type="ARBA" id="ARBA00022640"/>
    </source>
</evidence>
<organism evidence="5 6">
    <name type="scientific">Coccomyxa viridis</name>
    <dbReference type="NCBI Taxonomy" id="1274662"/>
    <lineage>
        <taxon>Eukaryota</taxon>
        <taxon>Viridiplantae</taxon>
        <taxon>Chlorophyta</taxon>
        <taxon>core chlorophytes</taxon>
        <taxon>Trebouxiophyceae</taxon>
        <taxon>Trebouxiophyceae incertae sedis</taxon>
        <taxon>Coccomyxaceae</taxon>
        <taxon>Coccomyxa</taxon>
    </lineage>
</organism>
<dbReference type="PANTHER" id="PTHR31906">
    <property type="entry name" value="PLASTID-LIPID-ASSOCIATED PROTEIN 4, CHLOROPLASTIC-RELATED"/>
    <property type="match status" value="1"/>
</dbReference>